<evidence type="ECO:0000256" key="1">
    <source>
        <dbReference type="SAM" id="MobiDB-lite"/>
    </source>
</evidence>
<organism evidence="2 3">
    <name type="scientific">Favolaschia claudopus</name>
    <dbReference type="NCBI Taxonomy" id="2862362"/>
    <lineage>
        <taxon>Eukaryota</taxon>
        <taxon>Fungi</taxon>
        <taxon>Dikarya</taxon>
        <taxon>Basidiomycota</taxon>
        <taxon>Agaricomycotina</taxon>
        <taxon>Agaricomycetes</taxon>
        <taxon>Agaricomycetidae</taxon>
        <taxon>Agaricales</taxon>
        <taxon>Marasmiineae</taxon>
        <taxon>Mycenaceae</taxon>
        <taxon>Favolaschia</taxon>
    </lineage>
</organism>
<feature type="compositionally biased region" description="Polar residues" evidence="1">
    <location>
        <begin position="376"/>
        <end position="385"/>
    </location>
</feature>
<dbReference type="Proteomes" id="UP001362999">
    <property type="component" value="Unassembled WGS sequence"/>
</dbReference>
<feature type="region of interest" description="Disordered" evidence="1">
    <location>
        <begin position="61"/>
        <end position="86"/>
    </location>
</feature>
<accession>A0AAW0ACK6</accession>
<reference evidence="2 3" key="1">
    <citation type="journal article" date="2024" name="J Genomics">
        <title>Draft genome sequencing and assembly of Favolaschia claudopus CIRM-BRFM 2984 isolated from oak limbs.</title>
        <authorList>
            <person name="Navarro D."/>
            <person name="Drula E."/>
            <person name="Chaduli D."/>
            <person name="Cazenave R."/>
            <person name="Ahrendt S."/>
            <person name="Wang J."/>
            <person name="Lipzen A."/>
            <person name="Daum C."/>
            <person name="Barry K."/>
            <person name="Grigoriev I.V."/>
            <person name="Favel A."/>
            <person name="Rosso M.N."/>
            <person name="Martin F."/>
        </authorList>
    </citation>
    <scope>NUCLEOTIDE SEQUENCE [LARGE SCALE GENOMIC DNA]</scope>
    <source>
        <strain evidence="2 3">CIRM-BRFM 2984</strain>
    </source>
</reference>
<feature type="compositionally biased region" description="Basic residues" evidence="1">
    <location>
        <begin position="344"/>
        <end position="353"/>
    </location>
</feature>
<evidence type="ECO:0000313" key="2">
    <source>
        <dbReference type="EMBL" id="KAK7006615.1"/>
    </source>
</evidence>
<evidence type="ECO:0000313" key="3">
    <source>
        <dbReference type="Proteomes" id="UP001362999"/>
    </source>
</evidence>
<dbReference type="AlphaFoldDB" id="A0AAW0ACK6"/>
<sequence>MPSGGVQRSWYRLLVQQLAATGGNRISSGARRSWCWRLLQKRSPCHKEQIGIDSHTSAIERNRVYSGMPPASPTRRPHPSRSVPRPPRGFHAINYSAVNLVTTWSPPKLSAGGENFSGMYLAGHKMPPKRNQTGEFCVPGFSKSSMFWCCSEHCYWTLTRTVMATWLSKQEVSDLWIWHTLMRTCLTSLQRGPNIYAWLFVDINNETLLYETFGFILTYNNCFTSIHVRISWRLLSPHVNPYMVIDPRDVPERRTTGRELPTRQNKVRDEYASRREVDEEWGDIVKWIKRTLSHPSGGMDATLVASNATCQFQGTHRDSEKGGGGTCRRGSDGERALRKPTLVHGRRRRHRAPASRGKANRGEEGGVEERDGYINGYTNDNTLQSPEPGGHVFLLPYTD</sequence>
<protein>
    <submittedName>
        <fullName evidence="2">Uncharacterized protein</fullName>
    </submittedName>
</protein>
<feature type="compositionally biased region" description="Basic and acidic residues" evidence="1">
    <location>
        <begin position="360"/>
        <end position="372"/>
    </location>
</feature>
<feature type="region of interest" description="Disordered" evidence="1">
    <location>
        <begin position="314"/>
        <end position="389"/>
    </location>
</feature>
<dbReference type="EMBL" id="JAWWNJ010000075">
    <property type="protein sequence ID" value="KAK7006615.1"/>
    <property type="molecule type" value="Genomic_DNA"/>
</dbReference>
<proteinExistence type="predicted"/>
<gene>
    <name evidence="2" type="ORF">R3P38DRAFT_2793727</name>
</gene>
<comment type="caution">
    <text evidence="2">The sequence shown here is derived from an EMBL/GenBank/DDBJ whole genome shotgun (WGS) entry which is preliminary data.</text>
</comment>
<keyword evidence="3" id="KW-1185">Reference proteome</keyword>
<name>A0AAW0ACK6_9AGAR</name>